<dbReference type="Proteomes" id="UP001629953">
    <property type="component" value="Unassembled WGS sequence"/>
</dbReference>
<dbReference type="CDD" id="cd05657">
    <property type="entry name" value="M42_glucanase_like"/>
    <property type="match status" value="1"/>
</dbReference>
<protein>
    <submittedName>
        <fullName evidence="7">M42 family metallopeptidase</fullName>
    </submittedName>
</protein>
<dbReference type="PIRSF" id="PIRSF001123">
    <property type="entry name" value="PepA_GA"/>
    <property type="match status" value="1"/>
</dbReference>
<sequence length="350" mass="38834">MRDKIDRTYVTRLAQEILTIDSPSGYCHQVMARIEQECQVYKGVFSRDHKGNGRFTIQGQDKSRTIGVGVHVDTLGAMVRSIDAEGRIHFAAIGGLIWPTADGEYCTIRTRDGRHYSGTFLSLSPAAHVFKDAKSRTREPEQMYVRLDEVVQNRDDVTRLGIQVGDYICLDPKTVLTDSGFIKSRFIDDKINVASVFGLLKLFAEQQIVPQYNVTFLFSTYEEVGHGAACLPAEISEFIAVDMGCIGEDLTCNERQVSICAKDSSGPYDYQMVSHLIELATRYHLDFAVDVYPFYSSDASAALRGGRDIRAALIGPGVHASHGMERTHYLGLEHTITLLGAYLQSGAPHP</sequence>
<dbReference type="PANTHER" id="PTHR32481">
    <property type="entry name" value="AMINOPEPTIDASE"/>
    <property type="match status" value="1"/>
</dbReference>
<evidence type="ECO:0000256" key="4">
    <source>
        <dbReference type="ARBA" id="ARBA00022723"/>
    </source>
</evidence>
<evidence type="ECO:0000256" key="3">
    <source>
        <dbReference type="ARBA" id="ARBA00022670"/>
    </source>
</evidence>
<evidence type="ECO:0000313" key="8">
    <source>
        <dbReference type="Proteomes" id="UP001629953"/>
    </source>
</evidence>
<comment type="similarity">
    <text evidence="1 6">Belongs to the peptidase M42 family.</text>
</comment>
<keyword evidence="4" id="KW-0479">Metal-binding</keyword>
<dbReference type="Gene3D" id="2.40.30.40">
    <property type="entry name" value="Peptidase M42, domain 2"/>
    <property type="match status" value="1"/>
</dbReference>
<proteinExistence type="inferred from homology"/>
<dbReference type="RefSeq" id="WP_408623889.1">
    <property type="nucleotide sequence ID" value="NZ_JBEQCT010000005.1"/>
</dbReference>
<dbReference type="Pfam" id="PF05343">
    <property type="entry name" value="Peptidase_M42"/>
    <property type="match status" value="1"/>
</dbReference>
<organism evidence="7 8">
    <name type="scientific">Celerinatantimonas yamalensis</name>
    <dbReference type="NCBI Taxonomy" id="559956"/>
    <lineage>
        <taxon>Bacteria</taxon>
        <taxon>Pseudomonadati</taxon>
        <taxon>Pseudomonadota</taxon>
        <taxon>Gammaproteobacteria</taxon>
        <taxon>Celerinatantimonadaceae</taxon>
        <taxon>Celerinatantimonas</taxon>
    </lineage>
</organism>
<evidence type="ECO:0000313" key="7">
    <source>
        <dbReference type="EMBL" id="MFM2485642.1"/>
    </source>
</evidence>
<keyword evidence="5" id="KW-0378">Hydrolase</keyword>
<accession>A0ABW9G7I1</accession>
<evidence type="ECO:0000256" key="5">
    <source>
        <dbReference type="ARBA" id="ARBA00022801"/>
    </source>
</evidence>
<dbReference type="Gene3D" id="3.40.630.10">
    <property type="entry name" value="Zn peptidases"/>
    <property type="match status" value="1"/>
</dbReference>
<keyword evidence="8" id="KW-1185">Reference proteome</keyword>
<evidence type="ECO:0000256" key="6">
    <source>
        <dbReference type="PIRNR" id="PIRNR001123"/>
    </source>
</evidence>
<dbReference type="InterPro" id="IPR023367">
    <property type="entry name" value="Peptidase_M42_dom2"/>
</dbReference>
<dbReference type="InterPro" id="IPR051464">
    <property type="entry name" value="Peptidase_M42_aminopept"/>
</dbReference>
<name>A0ABW9G7I1_9GAMM</name>
<evidence type="ECO:0000256" key="1">
    <source>
        <dbReference type="ARBA" id="ARBA00006272"/>
    </source>
</evidence>
<comment type="caution">
    <text evidence="7">The sequence shown here is derived from an EMBL/GenBank/DDBJ whole genome shotgun (WGS) entry which is preliminary data.</text>
</comment>
<dbReference type="InterPro" id="IPR008007">
    <property type="entry name" value="Peptidase_M42"/>
</dbReference>
<reference evidence="7 8" key="1">
    <citation type="journal article" date="2013" name="Int. J. Syst. Evol. Microbiol.">
        <title>Celerinatantimonas yamalensis sp. nov., a cold-adapted diazotrophic bacterium from a cold permafrost brine.</title>
        <authorList>
            <person name="Shcherbakova V."/>
            <person name="Chuvilskaya N."/>
            <person name="Rivkina E."/>
            <person name="Demidov N."/>
            <person name="Uchaeva V."/>
            <person name="Suetin S."/>
            <person name="Suzina N."/>
            <person name="Gilichinsky D."/>
        </authorList>
    </citation>
    <scope>NUCLEOTIDE SEQUENCE [LARGE SCALE GENOMIC DNA]</scope>
    <source>
        <strain evidence="7 8">C7</strain>
    </source>
</reference>
<evidence type="ECO:0000256" key="2">
    <source>
        <dbReference type="ARBA" id="ARBA00022438"/>
    </source>
</evidence>
<dbReference type="EMBL" id="JBEQCT010000005">
    <property type="protein sequence ID" value="MFM2485642.1"/>
    <property type="molecule type" value="Genomic_DNA"/>
</dbReference>
<gene>
    <name evidence="7" type="ORF">ABUE30_11335</name>
</gene>
<dbReference type="SUPFAM" id="SSF101821">
    <property type="entry name" value="Aminopeptidase/glucanase lid domain"/>
    <property type="match status" value="1"/>
</dbReference>
<dbReference type="PANTHER" id="PTHR32481:SF7">
    <property type="entry name" value="AMINOPEPTIDASE YHFE-RELATED"/>
    <property type="match status" value="1"/>
</dbReference>
<keyword evidence="3" id="KW-0645">Protease</keyword>
<keyword evidence="2" id="KW-0031">Aminopeptidase</keyword>
<dbReference type="SUPFAM" id="SSF53187">
    <property type="entry name" value="Zn-dependent exopeptidases"/>
    <property type="match status" value="1"/>
</dbReference>